<dbReference type="Proteomes" id="UP000807825">
    <property type="component" value="Unassembled WGS sequence"/>
</dbReference>
<feature type="transmembrane region" description="Helical" evidence="1">
    <location>
        <begin position="7"/>
        <end position="33"/>
    </location>
</feature>
<organism evidence="2 3">
    <name type="scientific">Desulfomonile tiedjei</name>
    <dbReference type="NCBI Taxonomy" id="2358"/>
    <lineage>
        <taxon>Bacteria</taxon>
        <taxon>Pseudomonadati</taxon>
        <taxon>Thermodesulfobacteriota</taxon>
        <taxon>Desulfomonilia</taxon>
        <taxon>Desulfomonilales</taxon>
        <taxon>Desulfomonilaceae</taxon>
        <taxon>Desulfomonile</taxon>
    </lineage>
</organism>
<proteinExistence type="predicted"/>
<evidence type="ECO:0000313" key="2">
    <source>
        <dbReference type="EMBL" id="MBI5249263.1"/>
    </source>
</evidence>
<comment type="caution">
    <text evidence="2">The sequence shown here is derived from an EMBL/GenBank/DDBJ whole genome shotgun (WGS) entry which is preliminary data.</text>
</comment>
<keyword evidence="1" id="KW-1133">Transmembrane helix</keyword>
<keyword evidence="1" id="KW-0472">Membrane</keyword>
<accession>A0A9D6UZQ4</accession>
<dbReference type="EMBL" id="JACRDE010000197">
    <property type="protein sequence ID" value="MBI5249263.1"/>
    <property type="molecule type" value="Genomic_DNA"/>
</dbReference>
<name>A0A9D6UZQ4_9BACT</name>
<sequence length="82" mass="8661">MTGRRTLAMIFGAITTLVVFAGAMWLALFGGLVGTDHIILFVSIALGPIAAVAVIAGYLVWWLVLFLLTLVLPSSTNGSDVR</sequence>
<reference evidence="2" key="1">
    <citation type="submission" date="2020-07" db="EMBL/GenBank/DDBJ databases">
        <title>Huge and variable diversity of episymbiotic CPR bacteria and DPANN archaea in groundwater ecosystems.</title>
        <authorList>
            <person name="He C.Y."/>
            <person name="Keren R."/>
            <person name="Whittaker M."/>
            <person name="Farag I.F."/>
            <person name="Doudna J."/>
            <person name="Cate J.H.D."/>
            <person name="Banfield J.F."/>
        </authorList>
    </citation>
    <scope>NUCLEOTIDE SEQUENCE</scope>
    <source>
        <strain evidence="2">NC_groundwater_1664_Pr3_B-0.1um_52_9</strain>
    </source>
</reference>
<evidence type="ECO:0000313" key="3">
    <source>
        <dbReference type="Proteomes" id="UP000807825"/>
    </source>
</evidence>
<feature type="transmembrane region" description="Helical" evidence="1">
    <location>
        <begin position="39"/>
        <end position="72"/>
    </location>
</feature>
<keyword evidence="1" id="KW-0812">Transmembrane</keyword>
<gene>
    <name evidence="2" type="ORF">HY912_07195</name>
</gene>
<dbReference type="AlphaFoldDB" id="A0A9D6UZQ4"/>
<protein>
    <submittedName>
        <fullName evidence="2">Uncharacterized protein</fullName>
    </submittedName>
</protein>
<evidence type="ECO:0000256" key="1">
    <source>
        <dbReference type="SAM" id="Phobius"/>
    </source>
</evidence>